<dbReference type="Proteomes" id="UP000324897">
    <property type="component" value="Unassembled WGS sequence"/>
</dbReference>
<sequence>MAALHPLLKSLDYINLCARVFQVVSVGGLDASDVVDDGMAVDFKGEPVDKSRTGGWLGAALIAGT</sequence>
<protein>
    <submittedName>
        <fullName evidence="1">Uncharacterized protein</fullName>
    </submittedName>
</protein>
<dbReference type="OrthoDB" id="1726066at2759"/>
<dbReference type="EMBL" id="RWGY01000031">
    <property type="protein sequence ID" value="TVU14158.1"/>
    <property type="molecule type" value="Genomic_DNA"/>
</dbReference>
<feature type="non-terminal residue" evidence="1">
    <location>
        <position position="1"/>
    </location>
</feature>
<evidence type="ECO:0000313" key="2">
    <source>
        <dbReference type="Proteomes" id="UP000324897"/>
    </source>
</evidence>
<proteinExistence type="predicted"/>
<evidence type="ECO:0000313" key="1">
    <source>
        <dbReference type="EMBL" id="TVU14158.1"/>
    </source>
</evidence>
<keyword evidence="2" id="KW-1185">Reference proteome</keyword>
<dbReference type="Gramene" id="TVU14158">
    <property type="protein sequence ID" value="TVU14158"/>
    <property type="gene ID" value="EJB05_37605"/>
</dbReference>
<gene>
    <name evidence="1" type="ORF">EJB05_37605</name>
</gene>
<organism evidence="1 2">
    <name type="scientific">Eragrostis curvula</name>
    <name type="common">weeping love grass</name>
    <dbReference type="NCBI Taxonomy" id="38414"/>
    <lineage>
        <taxon>Eukaryota</taxon>
        <taxon>Viridiplantae</taxon>
        <taxon>Streptophyta</taxon>
        <taxon>Embryophyta</taxon>
        <taxon>Tracheophyta</taxon>
        <taxon>Spermatophyta</taxon>
        <taxon>Magnoliopsida</taxon>
        <taxon>Liliopsida</taxon>
        <taxon>Poales</taxon>
        <taxon>Poaceae</taxon>
        <taxon>PACMAD clade</taxon>
        <taxon>Chloridoideae</taxon>
        <taxon>Eragrostideae</taxon>
        <taxon>Eragrostidinae</taxon>
        <taxon>Eragrostis</taxon>
    </lineage>
</organism>
<reference evidence="1 2" key="1">
    <citation type="journal article" date="2019" name="Sci. Rep.">
        <title>A high-quality genome of Eragrostis curvula grass provides insights into Poaceae evolution and supports new strategies to enhance forage quality.</title>
        <authorList>
            <person name="Carballo J."/>
            <person name="Santos B.A.C.M."/>
            <person name="Zappacosta D."/>
            <person name="Garbus I."/>
            <person name="Selva J.P."/>
            <person name="Gallo C.A."/>
            <person name="Diaz A."/>
            <person name="Albertini E."/>
            <person name="Caccamo M."/>
            <person name="Echenique V."/>
        </authorList>
    </citation>
    <scope>NUCLEOTIDE SEQUENCE [LARGE SCALE GENOMIC DNA]</scope>
    <source>
        <strain evidence="2">cv. Victoria</strain>
        <tissue evidence="1">Leaf</tissue>
    </source>
</reference>
<name>A0A5J9TTK9_9POAL</name>
<comment type="caution">
    <text evidence="1">The sequence shown here is derived from an EMBL/GenBank/DDBJ whole genome shotgun (WGS) entry which is preliminary data.</text>
</comment>
<accession>A0A5J9TTK9</accession>
<dbReference type="AlphaFoldDB" id="A0A5J9TTK9"/>